<feature type="region of interest" description="Disordered" evidence="2">
    <location>
        <begin position="1"/>
        <end position="83"/>
    </location>
</feature>
<dbReference type="AlphaFoldDB" id="A0A7R9PAM9"/>
<feature type="domain" description="BESS" evidence="3">
    <location>
        <begin position="109"/>
        <end position="148"/>
    </location>
</feature>
<evidence type="ECO:0000259" key="3">
    <source>
        <dbReference type="PROSITE" id="PS51031"/>
    </source>
</evidence>
<dbReference type="Pfam" id="PF02944">
    <property type="entry name" value="BESS"/>
    <property type="match status" value="1"/>
</dbReference>
<protein>
    <submittedName>
        <fullName evidence="4">(California timema) hypothetical protein</fullName>
    </submittedName>
</protein>
<dbReference type="EMBL" id="OE183753">
    <property type="protein sequence ID" value="CAD7575966.1"/>
    <property type="molecule type" value="Genomic_DNA"/>
</dbReference>
<accession>A0A7R9PAM9</accession>
<evidence type="ECO:0000256" key="2">
    <source>
        <dbReference type="SAM" id="MobiDB-lite"/>
    </source>
</evidence>
<dbReference type="InterPro" id="IPR042104">
    <property type="entry name" value="PKS_dehydratase_sf"/>
</dbReference>
<evidence type="ECO:0000313" key="4">
    <source>
        <dbReference type="EMBL" id="CAD7575966.1"/>
    </source>
</evidence>
<gene>
    <name evidence="4" type="ORF">TCMB3V08_LOCUS8542</name>
</gene>
<feature type="compositionally biased region" description="Basic and acidic residues" evidence="2">
    <location>
        <begin position="22"/>
        <end position="33"/>
    </location>
</feature>
<dbReference type="PROSITE" id="PS51031">
    <property type="entry name" value="BESS"/>
    <property type="match status" value="1"/>
</dbReference>
<dbReference type="GO" id="GO:0003677">
    <property type="term" value="F:DNA binding"/>
    <property type="evidence" value="ECO:0007669"/>
    <property type="project" value="InterPro"/>
</dbReference>
<proteinExistence type="predicted"/>
<feature type="compositionally biased region" description="Polar residues" evidence="2">
    <location>
        <begin position="47"/>
        <end position="57"/>
    </location>
</feature>
<dbReference type="GO" id="GO:0005634">
    <property type="term" value="C:nucleus"/>
    <property type="evidence" value="ECO:0007669"/>
    <property type="project" value="UniProtKB-SubCell"/>
</dbReference>
<dbReference type="InterPro" id="IPR004210">
    <property type="entry name" value="BESS_motif"/>
</dbReference>
<comment type="subcellular location">
    <subcellularLocation>
        <location evidence="1">Nucleus</location>
    </subcellularLocation>
</comment>
<sequence length="564" mass="63592">MQDFVTPNKMQGHIADDGNSLGKKDLVNDTEKYNDEEEGYTRVNVEINPSSPSSNTSEDLKSVPSRSLSSCPPGRRQKRRSDDIEREFLNMERQKMKILESSVRSERSDDADLNFFKSLLPYMKAFTPLESLQVRTKIQATVLEEYTKKIEIQENMSSQKYPQQTTFQTQTSTQHLSRDVPSVFDRYIFSNELGSANYTLARSLASLATQSLARSLACLSLTTWKHYCSKQKIYISETSVVFENLKVHQHLVIPEKGGFTLSVFIQPGSGFFEIEMDGITLILSGQIVQPQNIKQEFDKYMTVSPDVFSLTTQEVYSELKNRGYQYTDQFRGILDLTTTQNGIGVHPTEIRTSISPSSAVELNTTSALANYITEAGHIIFKKSTLQARSKYELNNTKSTTTKSEHNKTHQNCPVSRSLCVKSRQQTSRPAHIVLAPNIKAVYNNLSGVVRGGGVEIQGLKVSATKILKNNEASLKLESMTFLSHTNPRLKLTEQFVEVSMQIAFENISIPTTHKATIVDFEEESSLGRFTSVVKHILKKFHILKFHEYGALVLAPKHVGRIVFQ</sequence>
<name>A0A7R9PAM9_TIMCA</name>
<evidence type="ECO:0000256" key="1">
    <source>
        <dbReference type="PROSITE-ProRule" id="PRU00371"/>
    </source>
</evidence>
<keyword evidence="1" id="KW-0539">Nucleus</keyword>
<dbReference type="Gene3D" id="3.10.129.110">
    <property type="entry name" value="Polyketide synthase dehydratase"/>
    <property type="match status" value="1"/>
</dbReference>
<reference evidence="4" key="1">
    <citation type="submission" date="2020-11" db="EMBL/GenBank/DDBJ databases">
        <authorList>
            <person name="Tran Van P."/>
        </authorList>
    </citation>
    <scope>NUCLEOTIDE SEQUENCE</scope>
</reference>
<organism evidence="4">
    <name type="scientific">Timema californicum</name>
    <name type="common">California timema</name>
    <name type="synonym">Walking stick</name>
    <dbReference type="NCBI Taxonomy" id="61474"/>
    <lineage>
        <taxon>Eukaryota</taxon>
        <taxon>Metazoa</taxon>
        <taxon>Ecdysozoa</taxon>
        <taxon>Arthropoda</taxon>
        <taxon>Hexapoda</taxon>
        <taxon>Insecta</taxon>
        <taxon>Pterygota</taxon>
        <taxon>Neoptera</taxon>
        <taxon>Polyneoptera</taxon>
        <taxon>Phasmatodea</taxon>
        <taxon>Timematodea</taxon>
        <taxon>Timematoidea</taxon>
        <taxon>Timematidae</taxon>
        <taxon>Timema</taxon>
    </lineage>
</organism>